<proteinExistence type="predicted"/>
<name>A0A6A1Q3Y7_BALPH</name>
<protein>
    <submittedName>
        <fullName evidence="1">Uncharacterized protein</fullName>
    </submittedName>
</protein>
<reference evidence="1 2" key="1">
    <citation type="journal article" date="2019" name="PLoS ONE">
        <title>Genomic analyses reveal an absence of contemporary introgressive admixture between fin whales and blue whales, despite known hybrids.</title>
        <authorList>
            <person name="Westbury M.V."/>
            <person name="Petersen B."/>
            <person name="Lorenzen E.D."/>
        </authorList>
    </citation>
    <scope>NUCLEOTIDE SEQUENCE [LARGE SCALE GENOMIC DNA]</scope>
    <source>
        <strain evidence="1">FinWhale-01</strain>
    </source>
</reference>
<comment type="caution">
    <text evidence="1">The sequence shown here is derived from an EMBL/GenBank/DDBJ whole genome shotgun (WGS) entry which is preliminary data.</text>
</comment>
<gene>
    <name evidence="1" type="ORF">E2I00_007956</name>
</gene>
<evidence type="ECO:0000313" key="2">
    <source>
        <dbReference type="Proteomes" id="UP000437017"/>
    </source>
</evidence>
<sequence>QDVVYHLTEHSKDILGISEIIHVVDSPDKRLCDSNFSIKSLHCKSICLIDRTVEYWRLKLTKLDYSLLQSLVWMSEPVQCFSSRRNLQVASMVIPSFQNGYAHTLLTEIELSALIDAYHWLSVIAYCFLDQTLNYYSNSA</sequence>
<dbReference type="EMBL" id="SGJD01001070">
    <property type="protein sequence ID" value="KAB0402115.1"/>
    <property type="molecule type" value="Genomic_DNA"/>
</dbReference>
<dbReference type="Proteomes" id="UP000437017">
    <property type="component" value="Unassembled WGS sequence"/>
</dbReference>
<dbReference type="AlphaFoldDB" id="A0A6A1Q3Y7"/>
<keyword evidence="2" id="KW-1185">Reference proteome</keyword>
<evidence type="ECO:0000313" key="1">
    <source>
        <dbReference type="EMBL" id="KAB0402115.1"/>
    </source>
</evidence>
<feature type="non-terminal residue" evidence="1">
    <location>
        <position position="1"/>
    </location>
</feature>
<accession>A0A6A1Q3Y7</accession>
<organism evidence="1 2">
    <name type="scientific">Balaenoptera physalus</name>
    <name type="common">Fin whale</name>
    <name type="synonym">Balaena physalus</name>
    <dbReference type="NCBI Taxonomy" id="9770"/>
    <lineage>
        <taxon>Eukaryota</taxon>
        <taxon>Metazoa</taxon>
        <taxon>Chordata</taxon>
        <taxon>Craniata</taxon>
        <taxon>Vertebrata</taxon>
        <taxon>Euteleostomi</taxon>
        <taxon>Mammalia</taxon>
        <taxon>Eutheria</taxon>
        <taxon>Laurasiatheria</taxon>
        <taxon>Artiodactyla</taxon>
        <taxon>Whippomorpha</taxon>
        <taxon>Cetacea</taxon>
        <taxon>Mysticeti</taxon>
        <taxon>Balaenopteridae</taxon>
        <taxon>Balaenoptera</taxon>
    </lineage>
</organism>